<protein>
    <submittedName>
        <fullName evidence="1">Uncharacterized protein</fullName>
    </submittedName>
</protein>
<gene>
    <name evidence="1" type="ORF">MPNT_30089</name>
</gene>
<comment type="caution">
    <text evidence="1">The sequence shown here is derived from an EMBL/GenBank/DDBJ whole genome shotgun (WGS) entry which is preliminary data.</text>
</comment>
<dbReference type="EMBL" id="CAJNOB010000023">
    <property type="protein sequence ID" value="CAF0698994.1"/>
    <property type="molecule type" value="Genomic_DNA"/>
</dbReference>
<dbReference type="AlphaFoldDB" id="A0A8J2FNZ5"/>
<evidence type="ECO:0000313" key="2">
    <source>
        <dbReference type="Proteomes" id="UP000663859"/>
    </source>
</evidence>
<organism evidence="1 2">
    <name type="scientific">Candidatus Methylacidithermus pantelleriae</name>
    <dbReference type="NCBI Taxonomy" id="2744239"/>
    <lineage>
        <taxon>Bacteria</taxon>
        <taxon>Pseudomonadati</taxon>
        <taxon>Verrucomicrobiota</taxon>
        <taxon>Methylacidiphilae</taxon>
        <taxon>Methylacidiphilales</taxon>
        <taxon>Methylacidiphilaceae</taxon>
        <taxon>Candidatus Methylacidithermus</taxon>
    </lineage>
</organism>
<name>A0A8J2FNZ5_9BACT</name>
<reference evidence="1" key="1">
    <citation type="submission" date="2021-02" db="EMBL/GenBank/DDBJ databases">
        <authorList>
            <person name="Cremers G."/>
            <person name="Picone N."/>
        </authorList>
    </citation>
    <scope>NUCLEOTIDE SEQUENCE</scope>
    <source>
        <strain evidence="1">PQ17</strain>
    </source>
</reference>
<proteinExistence type="predicted"/>
<evidence type="ECO:0000313" key="1">
    <source>
        <dbReference type="EMBL" id="CAF0698994.1"/>
    </source>
</evidence>
<accession>A0A8J2FNZ5</accession>
<dbReference type="Proteomes" id="UP000663859">
    <property type="component" value="Unassembled WGS sequence"/>
</dbReference>
<sequence>MLVIERLDLCKRKLKVESVGFVRARSLPSATGNAMVMVKSAFFCPGAKAIELGPALQACDRRGKKLGTLSSREFSPGCGLVFLPTEDWVSPNAHPCQRQSCLLERGVMSPSSYPEAIGRSSYGRFSRWGSGETPIGASPVGRQSAVCDGSVPEIAGIGYSLGFASETPAREFSGALFSAGVPDNLPW</sequence>
<keyword evidence="2" id="KW-1185">Reference proteome</keyword>